<feature type="region of interest" description="Disordered" evidence="1">
    <location>
        <begin position="562"/>
        <end position="609"/>
    </location>
</feature>
<evidence type="ECO:0000256" key="1">
    <source>
        <dbReference type="SAM" id="MobiDB-lite"/>
    </source>
</evidence>
<protein>
    <submittedName>
        <fullName evidence="2">Karyogamy protein KAR9</fullName>
    </submittedName>
</protein>
<dbReference type="Proteomes" id="UP001623330">
    <property type="component" value="Unassembled WGS sequence"/>
</dbReference>
<dbReference type="InterPro" id="IPR013889">
    <property type="entry name" value="Karyogamy_KAR9"/>
</dbReference>
<comment type="caution">
    <text evidence="2">The sequence shown here is derived from an EMBL/GenBank/DDBJ whole genome shotgun (WGS) entry which is preliminary data.</text>
</comment>
<proteinExistence type="predicted"/>
<organism evidence="2 3">
    <name type="scientific">Nakaseomyces bracarensis</name>
    <dbReference type="NCBI Taxonomy" id="273131"/>
    <lineage>
        <taxon>Eukaryota</taxon>
        <taxon>Fungi</taxon>
        <taxon>Dikarya</taxon>
        <taxon>Ascomycota</taxon>
        <taxon>Saccharomycotina</taxon>
        <taxon>Saccharomycetes</taxon>
        <taxon>Saccharomycetales</taxon>
        <taxon>Saccharomycetaceae</taxon>
        <taxon>Nakaseomyces</taxon>
    </lineage>
</organism>
<keyword evidence="3" id="KW-1185">Reference proteome</keyword>
<feature type="region of interest" description="Disordered" evidence="1">
    <location>
        <begin position="496"/>
        <end position="522"/>
    </location>
</feature>
<dbReference type="EMBL" id="JBEVYD010000008">
    <property type="protein sequence ID" value="KAL3231136.1"/>
    <property type="molecule type" value="Genomic_DNA"/>
</dbReference>
<feature type="compositionally biased region" description="Basic and acidic residues" evidence="1">
    <location>
        <begin position="497"/>
        <end position="522"/>
    </location>
</feature>
<gene>
    <name evidence="2" type="ORF">RNJ44_00775</name>
</gene>
<dbReference type="PANTHER" id="PTHR37271:SF1">
    <property type="entry name" value="KARYOGAMY PROTEIN KAR9"/>
    <property type="match status" value="1"/>
</dbReference>
<reference evidence="2 3" key="1">
    <citation type="submission" date="2024-05" db="EMBL/GenBank/DDBJ databases">
        <title>Long read based assembly of the Candida bracarensis genome reveals expanded adhesin content.</title>
        <authorList>
            <person name="Marcet-Houben M."/>
            <person name="Ksiezopolska E."/>
            <person name="Gabaldon T."/>
        </authorList>
    </citation>
    <scope>NUCLEOTIDE SEQUENCE [LARGE SCALE GENOMIC DNA]</scope>
    <source>
        <strain evidence="2 3">CBM6</strain>
    </source>
</reference>
<dbReference type="PANTHER" id="PTHR37271">
    <property type="entry name" value="KARYOGAMY PROTEIN KAR9"/>
    <property type="match status" value="1"/>
</dbReference>
<evidence type="ECO:0000313" key="2">
    <source>
        <dbReference type="EMBL" id="KAL3231136.1"/>
    </source>
</evidence>
<accession>A0ABR4NS14</accession>
<name>A0ABR4NS14_9SACH</name>
<feature type="compositionally biased region" description="Polar residues" evidence="1">
    <location>
        <begin position="565"/>
        <end position="585"/>
    </location>
</feature>
<dbReference type="Pfam" id="PF08580">
    <property type="entry name" value="KAR9"/>
    <property type="match status" value="1"/>
</dbReference>
<sequence length="609" mass="70177">MNNNELGLHDDLQMLLETQLPEIHDTIGKLREIKLDDEDILNIADFRDVLQWITAQLKKILDIFPRICDSNGIEVTNLLEYLEWLQERKELLFELVNDINSVGPFLSKTLEIIERSLDQDPDKSIAEDEMEIINLIEKCSVYRDELDPWLNRLKKLLDTTLEFKEISNDHMDGLENVISQNIQKSFDLQEERFSSPVRHAPTFTLEQIITLLTKNGDSPGYSIPTFNNQEKKISDKYQDLEKSLPAIEKSLTDILPERIDTFGKRDVANIESLTKVLKEKYAGLKQKYDFMATEISELKVELVDKRWNLLFVNLNHEIGGILDDYESIKKKMVALDNLDIQSDIQDKLKRQMASKTIILERTFKIIFKAQEFSLLDAGIAAKTNQLHEKWLKIKISNVQDVRSMSSGITYELGNITRDMNGLTIKDKLKQNGAARRSVSEGSVSGHKQFGNALLKKMKIKPIVNGNKPNSLDDPNPFFDKRSKNNGKLVLNTVPALPHKENKEVKKSPEIKKKDEPDHNKDKCQSLEKLEKERIEYYRNNGNSKLPSIISKKDRWQYHSHIQDYIPSTPQKTPTSNSSWIPSSKRGQFLRPPTPLSVLITPTSSRRRPF</sequence>
<evidence type="ECO:0000313" key="3">
    <source>
        <dbReference type="Proteomes" id="UP001623330"/>
    </source>
</evidence>